<evidence type="ECO:0000256" key="2">
    <source>
        <dbReference type="SAM" id="MobiDB-lite"/>
    </source>
</evidence>
<dbReference type="AlphaFoldDB" id="A0A2N5V9F4"/>
<gene>
    <name evidence="3" type="ORF">PCANC_14374</name>
</gene>
<organism evidence="3 4">
    <name type="scientific">Puccinia coronata f. sp. avenae</name>
    <dbReference type="NCBI Taxonomy" id="200324"/>
    <lineage>
        <taxon>Eukaryota</taxon>
        <taxon>Fungi</taxon>
        <taxon>Dikarya</taxon>
        <taxon>Basidiomycota</taxon>
        <taxon>Pucciniomycotina</taxon>
        <taxon>Pucciniomycetes</taxon>
        <taxon>Pucciniales</taxon>
        <taxon>Pucciniaceae</taxon>
        <taxon>Puccinia</taxon>
    </lineage>
</organism>
<keyword evidence="1" id="KW-0175">Coiled coil</keyword>
<dbReference type="Proteomes" id="UP000235388">
    <property type="component" value="Unassembled WGS sequence"/>
</dbReference>
<proteinExistence type="predicted"/>
<evidence type="ECO:0000313" key="3">
    <source>
        <dbReference type="EMBL" id="PLW46629.1"/>
    </source>
</evidence>
<dbReference type="PANTHER" id="PTHR33324">
    <property type="entry name" value="EXPRESSED PROTEIN"/>
    <property type="match status" value="1"/>
</dbReference>
<name>A0A2N5V9F4_9BASI</name>
<evidence type="ECO:0000256" key="1">
    <source>
        <dbReference type="SAM" id="Coils"/>
    </source>
</evidence>
<protein>
    <submittedName>
        <fullName evidence="3">Uncharacterized protein</fullName>
    </submittedName>
</protein>
<feature type="compositionally biased region" description="Polar residues" evidence="2">
    <location>
        <begin position="193"/>
        <end position="209"/>
    </location>
</feature>
<dbReference type="EMBL" id="PGCJ01000117">
    <property type="protein sequence ID" value="PLW46629.1"/>
    <property type="molecule type" value="Genomic_DNA"/>
</dbReference>
<feature type="compositionally biased region" description="Low complexity" evidence="2">
    <location>
        <begin position="219"/>
        <end position="232"/>
    </location>
</feature>
<comment type="caution">
    <text evidence="3">The sequence shown here is derived from an EMBL/GenBank/DDBJ whole genome shotgun (WGS) entry which is preliminary data.</text>
</comment>
<feature type="compositionally biased region" description="Polar residues" evidence="2">
    <location>
        <begin position="238"/>
        <end position="271"/>
    </location>
</feature>
<dbReference type="OrthoDB" id="2506645at2759"/>
<feature type="coiled-coil region" evidence="1">
    <location>
        <begin position="335"/>
        <end position="369"/>
    </location>
</feature>
<dbReference type="PANTHER" id="PTHR33324:SF2">
    <property type="entry name" value="MYB_SANT-LIKE DNA-BINDING DOMAIN-CONTAINING PROTEIN"/>
    <property type="match status" value="1"/>
</dbReference>
<feature type="region of interest" description="Disordered" evidence="2">
    <location>
        <begin position="24"/>
        <end position="76"/>
    </location>
</feature>
<evidence type="ECO:0000313" key="4">
    <source>
        <dbReference type="Proteomes" id="UP000235388"/>
    </source>
</evidence>
<reference evidence="3 4" key="1">
    <citation type="submission" date="2017-11" db="EMBL/GenBank/DDBJ databases">
        <title>De novo assembly and phasing of dikaryotic genomes from two isolates of Puccinia coronata f. sp. avenae, the causal agent of oat crown rust.</title>
        <authorList>
            <person name="Miller M.E."/>
            <person name="Zhang Y."/>
            <person name="Omidvar V."/>
            <person name="Sperschneider J."/>
            <person name="Schwessinger B."/>
            <person name="Raley C."/>
            <person name="Palmer J.M."/>
            <person name="Garnica D."/>
            <person name="Upadhyaya N."/>
            <person name="Rathjen J."/>
            <person name="Taylor J.M."/>
            <person name="Park R.F."/>
            <person name="Dodds P.N."/>
            <person name="Hirsch C.D."/>
            <person name="Kianian S.F."/>
            <person name="Figueroa M."/>
        </authorList>
    </citation>
    <scope>NUCLEOTIDE SEQUENCE [LARGE SCALE GENOMIC DNA]</scope>
    <source>
        <strain evidence="3">12NC29</strain>
    </source>
</reference>
<accession>A0A2N5V9F4</accession>
<keyword evidence="4" id="KW-1185">Reference proteome</keyword>
<feature type="compositionally biased region" description="Polar residues" evidence="2">
    <location>
        <begin position="40"/>
        <end position="58"/>
    </location>
</feature>
<sequence length="402" mass="43638">MSLPMVFGTASPLLTMIPSQMLSQVPTTPAGGGISPSPDPNTTQSHKNLSNNPASQPSRGRGHGRGRGCGGASLWRSGSMSKRDVAELVLIYLAKNDFENHERNSKGVEQQISQLEKKFWDALAFKEQTGQGIIEEAEEAQKEADDAGNDSGAENFIENAKNKTEAMIRKQCPYYYELEPVMGDLPSAAPQHASEQGNGDVSDGPSDNSNTDKDQVPADVDVSNNSSSSDSDSLPDAPTSQSQPNCTPQQSQHTSCQGTTLAPSQVTGSSARKQKTYAKQLADQFLPSKKYMAKDQETSSQISLWMAANDESMVQVATDVAREMCNKDGSSDPELRQLQIKEKELNIKQKELELERESLDHERNRAQAAAFDKAKMMVEFLRAGLSLDAAKSSTRDCLGTQT</sequence>
<feature type="region of interest" description="Disordered" evidence="2">
    <location>
        <begin position="185"/>
        <end position="273"/>
    </location>
</feature>